<dbReference type="SMART" id="SM00327">
    <property type="entry name" value="VWA"/>
    <property type="match status" value="3"/>
</dbReference>
<dbReference type="InterPro" id="IPR050525">
    <property type="entry name" value="ECM_Assembly_Org"/>
</dbReference>
<dbReference type="InterPro" id="IPR036465">
    <property type="entry name" value="vWFA_dom_sf"/>
</dbReference>
<feature type="domain" description="VWFA" evidence="2">
    <location>
        <begin position="619"/>
        <end position="813"/>
    </location>
</feature>
<name>A0A1I7T5K6_9PELO</name>
<feature type="region of interest" description="Disordered" evidence="1">
    <location>
        <begin position="141"/>
        <end position="163"/>
    </location>
</feature>
<dbReference type="SUPFAM" id="SSF53300">
    <property type="entry name" value="vWA-like"/>
    <property type="match status" value="5"/>
</dbReference>
<dbReference type="SUPFAM" id="SSF82671">
    <property type="entry name" value="SEA domain"/>
    <property type="match status" value="1"/>
</dbReference>
<dbReference type="PANTHER" id="PTHR24020:SF84">
    <property type="entry name" value="VWFA DOMAIN-CONTAINING PROTEIN"/>
    <property type="match status" value="1"/>
</dbReference>
<dbReference type="Pfam" id="PF00092">
    <property type="entry name" value="VWA"/>
    <property type="match status" value="3"/>
</dbReference>
<reference evidence="4" key="1">
    <citation type="submission" date="2016-11" db="UniProtKB">
        <authorList>
            <consortium name="WormBaseParasite"/>
        </authorList>
    </citation>
    <scope>IDENTIFICATION</scope>
</reference>
<organism evidence="3 4">
    <name type="scientific">Caenorhabditis tropicalis</name>
    <dbReference type="NCBI Taxonomy" id="1561998"/>
    <lineage>
        <taxon>Eukaryota</taxon>
        <taxon>Metazoa</taxon>
        <taxon>Ecdysozoa</taxon>
        <taxon>Nematoda</taxon>
        <taxon>Chromadorea</taxon>
        <taxon>Rhabditida</taxon>
        <taxon>Rhabditina</taxon>
        <taxon>Rhabditomorpha</taxon>
        <taxon>Rhabditoidea</taxon>
        <taxon>Rhabditidae</taxon>
        <taxon>Peloderinae</taxon>
        <taxon>Caenorhabditis</taxon>
    </lineage>
</organism>
<feature type="domain" description="VWFA" evidence="2">
    <location>
        <begin position="1264"/>
        <end position="1446"/>
    </location>
</feature>
<dbReference type="WBParaSite" id="Csp11.Scaffold514.g2613.t2">
    <property type="protein sequence ID" value="Csp11.Scaffold514.g2613.t2"/>
    <property type="gene ID" value="Csp11.Scaffold514.g2613"/>
</dbReference>
<protein>
    <submittedName>
        <fullName evidence="4">VWFA domain-containing protein</fullName>
    </submittedName>
</protein>
<dbReference type="PANTHER" id="PTHR24020">
    <property type="entry name" value="COLLAGEN ALPHA"/>
    <property type="match status" value="1"/>
</dbReference>
<keyword evidence="3" id="KW-1185">Reference proteome</keyword>
<dbReference type="PROSITE" id="PS50234">
    <property type="entry name" value="VWFA"/>
    <property type="match status" value="4"/>
</dbReference>
<evidence type="ECO:0000256" key="1">
    <source>
        <dbReference type="SAM" id="MobiDB-lite"/>
    </source>
</evidence>
<dbReference type="InterPro" id="IPR002035">
    <property type="entry name" value="VWF_A"/>
</dbReference>
<dbReference type="InterPro" id="IPR036364">
    <property type="entry name" value="SEA_dom_sf"/>
</dbReference>
<accession>A0A1I7T5K6</accession>
<feature type="compositionally biased region" description="Low complexity" evidence="1">
    <location>
        <begin position="147"/>
        <end position="160"/>
    </location>
</feature>
<dbReference type="Gene3D" id="3.40.50.410">
    <property type="entry name" value="von Willebrand factor, type A domain"/>
    <property type="match status" value="3"/>
</dbReference>
<dbReference type="CDD" id="cd00198">
    <property type="entry name" value="vWFA"/>
    <property type="match status" value="2"/>
</dbReference>
<feature type="domain" description="VWFA" evidence="2">
    <location>
        <begin position="420"/>
        <end position="599"/>
    </location>
</feature>
<evidence type="ECO:0000313" key="4">
    <source>
        <dbReference type="WBParaSite" id="Csp11.Scaffold514.g2613.t2"/>
    </source>
</evidence>
<evidence type="ECO:0000313" key="3">
    <source>
        <dbReference type="Proteomes" id="UP000095282"/>
    </source>
</evidence>
<feature type="domain" description="VWFA" evidence="2">
    <location>
        <begin position="1063"/>
        <end position="1231"/>
    </location>
</feature>
<evidence type="ECO:0000259" key="2">
    <source>
        <dbReference type="PROSITE" id="PS50234"/>
    </source>
</evidence>
<sequence>MLIAGSVMLAVAIASIPPMPPFDDFPTTTSTPTIQPVVIFTTSVISGVTWNPDYANSNSVAFQTLATAISTNISAAYSNPGSQFGSSPLTTNINVFTQSTNGVNFYAELIFPDSSATIASVTAALTSLGYTTDAFTSSTSQCSGLIPPTSNPSSNPSSNPVSLGTTTPMHYSAYCDASNIALTNVFLVDVSVPIIGTVDDKLSKIANYLNNAPSLVNLENNLDWNGQEFRLVVYGANEPTPMGRARNQQSWSNILTMLNSSVVNPTNMDGHQLTDALRFVYNNYRPTPGVAGNIIVVADGFDFDEAQSVNTIANALKSQFYFSLGIILMSTSQAQQGVIMPLATDFGHFYPIENVDYLSNTAVLQTQAQWICDAYYPTPAPPTPPPTRLPLVTTVGTTTNTGVRTTINPLFPPVASCKLNVLFLIDQSQSLLLNGYNSAIQFCQNSATTLAGYNSQTTFAYIVFNGVIIQESNEYTDLQTFLNSLGTVPQTVGTSDVTVGFNEALNFIQTRSQYNDDSVTSLLYYITDGNDYNNRIPNVINTTLTIRSLLQTEIIGIDLIETSRSKANVQKTIQYGTYDGNIQSIYVGVNQPADVLNPLVLNSTNYQMTCKGFSNCFNGLTFVIETSQAEGSQLVDVETKAVLNILSYYQSQISPFKLSISLIYFSAPDNLVPNQSGQSAVLLNHVTDGVSAINTLNTTNFPLGAASDLQLGFSMAAENLRDNHLESENLVIFFARGAYEKLSNCCPDPTADAEDLRKLATVQGVVIGPYSNKNQLDSLTGSDSIDANAIIGNSPIDTIAGRATAAKNISDAIIPVIQKFFSNQYCLEIPPFVNPPCEDPIDTLILLHADDRNNWNSILNFTANQLIPDLLGVTGTVSSRTLTTSTPVNFAIASYYYLDVIIHADFTYLLSPSGYMNLISSINFRETKGTATLSTAYKKAIEIFQDGRQFASKNLILITDTMDISDMENAFSEHDAMVQLVGGYTSALTINTNIIPGADYQINVKPGQLNGYNKYSMRQIANSLTKHTCVYLPLLPTTQPPAPPTPTLPGPIPVVKARNVWPDLTILVDTSSNSVNPMTDVFFEKIRVFLDILLIKYSIGEAGTRVTLATYDGETVQYSCKFSMDVDQYLSVWNSSLSPSSATANVGNAISYVSTMLHNDPSPPPTHVVYVVGATNLTGASNKLLGGYNLYVVNYKMDSNFNFTNLVNDQNSFFSVSTSSDLRNKVVSMDVSTPNQILAFNQLLSDTQESADKVTFPISSIAADIVCLLDETGLSDTDFTNVKSFLQDFTSKFTVGSTSTQFALQTYNGRTIPHDGFHLFESTSNDVVKQRIQQLTLAKATENSTDADLAGAIEQEIFFFLTEYNGWRDDTTTYSIIFSHADSFFTRDTDTAMQVKNVSSVFALGLNGQTFPYVRNFTNTGFYETVDNASSLSITSPAVQDLLTTLGNDYRNYVYPTTYDVVKVVKADFIFLIDNALGSSFTPNIKQFFE</sequence>
<proteinExistence type="predicted"/>
<dbReference type="Proteomes" id="UP000095282">
    <property type="component" value="Unplaced"/>
</dbReference>
<dbReference type="STRING" id="1561998.A0A1I7T5K6"/>